<evidence type="ECO:0000256" key="1">
    <source>
        <dbReference type="SAM" id="Phobius"/>
    </source>
</evidence>
<evidence type="ECO:0000313" key="3">
    <source>
        <dbReference type="Proteomes" id="UP000198583"/>
    </source>
</evidence>
<keyword evidence="1" id="KW-1133">Transmembrane helix</keyword>
<protein>
    <submittedName>
        <fullName evidence="2">Uncharacterized protein</fullName>
    </submittedName>
</protein>
<dbReference type="OrthoDB" id="3693316at2"/>
<evidence type="ECO:0000313" key="2">
    <source>
        <dbReference type="EMBL" id="SFR17428.1"/>
    </source>
</evidence>
<proteinExistence type="predicted"/>
<accession>A0A1I6EIU0</accession>
<organism evidence="2 3">
    <name type="scientific">Lentzea waywayandensis</name>
    <dbReference type="NCBI Taxonomy" id="84724"/>
    <lineage>
        <taxon>Bacteria</taxon>
        <taxon>Bacillati</taxon>
        <taxon>Actinomycetota</taxon>
        <taxon>Actinomycetes</taxon>
        <taxon>Pseudonocardiales</taxon>
        <taxon>Pseudonocardiaceae</taxon>
        <taxon>Lentzea</taxon>
    </lineage>
</organism>
<gene>
    <name evidence="2" type="ORF">SAMN04488564_104579</name>
</gene>
<feature type="transmembrane region" description="Helical" evidence="1">
    <location>
        <begin position="47"/>
        <end position="66"/>
    </location>
</feature>
<dbReference type="EMBL" id="FOYL01000004">
    <property type="protein sequence ID" value="SFR17428.1"/>
    <property type="molecule type" value="Genomic_DNA"/>
</dbReference>
<name>A0A1I6EIU0_9PSEU</name>
<keyword evidence="3" id="KW-1185">Reference proteome</keyword>
<dbReference type="Proteomes" id="UP000198583">
    <property type="component" value="Unassembled WGS sequence"/>
</dbReference>
<reference evidence="3" key="1">
    <citation type="submission" date="2016-10" db="EMBL/GenBank/DDBJ databases">
        <authorList>
            <person name="Varghese N."/>
            <person name="Submissions S."/>
        </authorList>
    </citation>
    <scope>NUCLEOTIDE SEQUENCE [LARGE SCALE GENOMIC DNA]</scope>
    <source>
        <strain evidence="3">DSM 44232</strain>
    </source>
</reference>
<sequence length="337" mass="36952">MEDILKDLAQAKPPTPEVDSERLERDLARIVTLPREKPARKLFVRRFAPLVVIGAVIVLAVVLLPAPPQPVQPAAPPKWWHALTRQSQIMIVGDPADPYAVHLDSKTDRWLAANQQVTVIQKEGDVTPFSLDRGNEWEAAGKPETVPQVGGTHSVRIGPMKPAVQKTAVSGFQMSLHSQARFDSLESLPADPQELKKALETIVGKDTYRIGSLAMELISSNVRADQRRAAFELIKTLDGARFLGDVTVHVERAGIGVAIAAPPTFQFSDVETQLVISKETGLPISKRDVITTSQFGLPAQMPISEEEYLLLEEVAFEPIVPQDVPVNGEVESPIIER</sequence>
<keyword evidence="1" id="KW-0812">Transmembrane</keyword>
<keyword evidence="1" id="KW-0472">Membrane</keyword>
<dbReference type="RefSeq" id="WP_093595187.1">
    <property type="nucleotide sequence ID" value="NZ_FOYL01000004.1"/>
</dbReference>
<dbReference type="STRING" id="84724.SAMN04488564_104579"/>
<dbReference type="AlphaFoldDB" id="A0A1I6EIU0"/>